<proteinExistence type="predicted"/>
<feature type="compositionally biased region" description="Gly residues" evidence="1">
    <location>
        <begin position="39"/>
        <end position="48"/>
    </location>
</feature>
<reference evidence="2 3" key="1">
    <citation type="journal article" date="2018" name="Plant J.">
        <title>Genome sequences of Chlorella sorokiniana UTEX 1602 and Micractinium conductrix SAG 241.80: implications to maltose excretion by a green alga.</title>
        <authorList>
            <person name="Arriola M.B."/>
            <person name="Velmurugan N."/>
            <person name="Zhang Y."/>
            <person name="Plunkett M.H."/>
            <person name="Hondzo H."/>
            <person name="Barney B.M."/>
        </authorList>
    </citation>
    <scope>NUCLEOTIDE SEQUENCE [LARGE SCALE GENOMIC DNA]</scope>
    <source>
        <strain evidence="2 3">SAG 241.80</strain>
    </source>
</reference>
<organism evidence="2 3">
    <name type="scientific">Micractinium conductrix</name>
    <dbReference type="NCBI Taxonomy" id="554055"/>
    <lineage>
        <taxon>Eukaryota</taxon>
        <taxon>Viridiplantae</taxon>
        <taxon>Chlorophyta</taxon>
        <taxon>core chlorophytes</taxon>
        <taxon>Trebouxiophyceae</taxon>
        <taxon>Chlorellales</taxon>
        <taxon>Chlorellaceae</taxon>
        <taxon>Chlorella clade</taxon>
        <taxon>Micractinium</taxon>
    </lineage>
</organism>
<comment type="caution">
    <text evidence="2">The sequence shown here is derived from an EMBL/GenBank/DDBJ whole genome shotgun (WGS) entry which is preliminary data.</text>
</comment>
<protein>
    <submittedName>
        <fullName evidence="2">Lipoate regulatory</fullName>
    </submittedName>
</protein>
<dbReference type="Proteomes" id="UP000239649">
    <property type="component" value="Unassembled WGS sequence"/>
</dbReference>
<sequence length="221" mass="23664">MTAVALAACGRLTARQRPFTASCKQHAQLPTRRRPAAATGGGSDGGSGELPPELQDLCISEDGQYLIDNKTGKVVNEFGATRFDVAVRAMRGEFDPPADLPNTERQQGLLLDSLTQWPAVYQFQLVVKQQPAAAAGEAAPASGEQQQQQQGSSPEQALLKRYRSLIADTTAADISPQDCTAKPRMGGRYVSLCIPARVQAAHVMDLVWAALADDPAVIMKY</sequence>
<accession>A0A2P6V1V6</accession>
<keyword evidence="3" id="KW-1185">Reference proteome</keyword>
<dbReference type="InterPro" id="IPR007454">
    <property type="entry name" value="UPF0250_YbeD-like"/>
</dbReference>
<evidence type="ECO:0000313" key="2">
    <source>
        <dbReference type="EMBL" id="PSC68065.1"/>
    </source>
</evidence>
<evidence type="ECO:0000256" key="1">
    <source>
        <dbReference type="SAM" id="MobiDB-lite"/>
    </source>
</evidence>
<dbReference type="Pfam" id="PF04359">
    <property type="entry name" value="DUF493"/>
    <property type="match status" value="1"/>
</dbReference>
<dbReference type="OrthoDB" id="43442at2759"/>
<evidence type="ECO:0000313" key="3">
    <source>
        <dbReference type="Proteomes" id="UP000239649"/>
    </source>
</evidence>
<feature type="region of interest" description="Disordered" evidence="1">
    <location>
        <begin position="22"/>
        <end position="53"/>
    </location>
</feature>
<dbReference type="EMBL" id="LHPF02000043">
    <property type="protein sequence ID" value="PSC68065.1"/>
    <property type="molecule type" value="Genomic_DNA"/>
</dbReference>
<name>A0A2P6V1V6_9CHLO</name>
<dbReference type="AlphaFoldDB" id="A0A2P6V1V6"/>
<gene>
    <name evidence="2" type="ORF">C2E20_8335</name>
</gene>